<evidence type="ECO:0000313" key="3">
    <source>
        <dbReference type="EMBL" id="KAK4216947.1"/>
    </source>
</evidence>
<comment type="caution">
    <text evidence="3">The sequence shown here is derived from an EMBL/GenBank/DDBJ whole genome shotgun (WGS) entry which is preliminary data.</text>
</comment>
<feature type="domain" description="Heterokaryon incompatibility" evidence="2">
    <location>
        <begin position="117"/>
        <end position="269"/>
    </location>
</feature>
<evidence type="ECO:0000313" key="4">
    <source>
        <dbReference type="Proteomes" id="UP001301769"/>
    </source>
</evidence>
<dbReference type="EMBL" id="MU858063">
    <property type="protein sequence ID" value="KAK4216947.1"/>
    <property type="molecule type" value="Genomic_DNA"/>
</dbReference>
<feature type="region of interest" description="Disordered" evidence="1">
    <location>
        <begin position="654"/>
        <end position="675"/>
    </location>
</feature>
<dbReference type="PANTHER" id="PTHR24148:SF73">
    <property type="entry name" value="HET DOMAIN PROTEIN (AFU_ORTHOLOGUE AFUA_8G01020)"/>
    <property type="match status" value="1"/>
</dbReference>
<name>A0AAN6YHU1_9PEZI</name>
<reference evidence="3" key="1">
    <citation type="journal article" date="2023" name="Mol. Phylogenet. Evol.">
        <title>Genome-scale phylogeny and comparative genomics of the fungal order Sordariales.</title>
        <authorList>
            <person name="Hensen N."/>
            <person name="Bonometti L."/>
            <person name="Westerberg I."/>
            <person name="Brannstrom I.O."/>
            <person name="Guillou S."/>
            <person name="Cros-Aarteil S."/>
            <person name="Calhoun S."/>
            <person name="Haridas S."/>
            <person name="Kuo A."/>
            <person name="Mondo S."/>
            <person name="Pangilinan J."/>
            <person name="Riley R."/>
            <person name="LaButti K."/>
            <person name="Andreopoulos B."/>
            <person name="Lipzen A."/>
            <person name="Chen C."/>
            <person name="Yan M."/>
            <person name="Daum C."/>
            <person name="Ng V."/>
            <person name="Clum A."/>
            <person name="Steindorff A."/>
            <person name="Ohm R.A."/>
            <person name="Martin F."/>
            <person name="Silar P."/>
            <person name="Natvig D.O."/>
            <person name="Lalanne C."/>
            <person name="Gautier V."/>
            <person name="Ament-Velasquez S.L."/>
            <person name="Kruys A."/>
            <person name="Hutchinson M.I."/>
            <person name="Powell A.J."/>
            <person name="Barry K."/>
            <person name="Miller A.N."/>
            <person name="Grigoriev I.V."/>
            <person name="Debuchy R."/>
            <person name="Gladieux P."/>
            <person name="Hiltunen Thoren M."/>
            <person name="Johannesson H."/>
        </authorList>
    </citation>
    <scope>NUCLEOTIDE SEQUENCE</scope>
    <source>
        <strain evidence="3">PSN293</strain>
    </source>
</reference>
<dbReference type="Pfam" id="PF06985">
    <property type="entry name" value="HET"/>
    <property type="match status" value="1"/>
</dbReference>
<gene>
    <name evidence="3" type="ORF">QBC37DRAFT_415658</name>
</gene>
<evidence type="ECO:0000256" key="1">
    <source>
        <dbReference type="SAM" id="MobiDB-lite"/>
    </source>
</evidence>
<feature type="compositionally biased region" description="Acidic residues" evidence="1">
    <location>
        <begin position="662"/>
        <end position="672"/>
    </location>
</feature>
<dbReference type="InterPro" id="IPR052895">
    <property type="entry name" value="HetReg/Transcr_Mod"/>
</dbReference>
<proteinExistence type="predicted"/>
<protein>
    <submittedName>
        <fullName evidence="3">Heterokaryon incompatibility protein-domain-containing protein</fullName>
    </submittedName>
</protein>
<dbReference type="Proteomes" id="UP001301769">
    <property type="component" value="Unassembled WGS sequence"/>
</dbReference>
<organism evidence="3 4">
    <name type="scientific">Rhypophila decipiens</name>
    <dbReference type="NCBI Taxonomy" id="261697"/>
    <lineage>
        <taxon>Eukaryota</taxon>
        <taxon>Fungi</taxon>
        <taxon>Dikarya</taxon>
        <taxon>Ascomycota</taxon>
        <taxon>Pezizomycotina</taxon>
        <taxon>Sordariomycetes</taxon>
        <taxon>Sordariomycetidae</taxon>
        <taxon>Sordariales</taxon>
        <taxon>Naviculisporaceae</taxon>
        <taxon>Rhypophila</taxon>
    </lineage>
</organism>
<keyword evidence="4" id="KW-1185">Reference proteome</keyword>
<dbReference type="AlphaFoldDB" id="A0AAN6YHU1"/>
<dbReference type="PANTHER" id="PTHR24148">
    <property type="entry name" value="ANKYRIN REPEAT DOMAIN-CONTAINING PROTEIN 39 HOMOLOG-RELATED"/>
    <property type="match status" value="1"/>
</dbReference>
<dbReference type="InterPro" id="IPR010730">
    <property type="entry name" value="HET"/>
</dbReference>
<accession>A0AAN6YHU1</accession>
<sequence length="821" mass="92260">MTAGKLLREVELRLDDAHDIRLITILPELNADGLLQCTLERVSLLETTPEYREFELESRSDIDSDGLLANWYWYKSQLPAHNTTWSEGNADSDEENNPTPVPKFPSAKYHRFTWGDFASLSYVWGAPDNPTIVTINGAELPITPNLADALDTLRRSRRFPPGFKLWVDALCINQDDKMERAREVGKMKNIYSLSWSVAVFIGKEAEESDKALALLRNLASIYGDTQACEELRDALLSGATDPRVEKGAWLALNHLTIRPYWERLWIVQELALGGSRSEIFCGKTTISWTTFCHGMEVFHLYMWEVKTLLVQEDRRAKDPSDDRRWEKTDPLHHIWKDLWVVSQPGTLHLNPLSLSRLLEVSTFTKSTNPLDKVFGLLGIMPNDFAKAILVDYTVDAKAVMTQAAKAYLGVYNNFEILREANNSGTSGAPSWAPDWTWRGRLRNRHPGEEAHAKVDNPDYIPEHEAEKGYSASAGLSYPADNQAFRLFFTPDSPSVEFLITNCVIIDILHTVARPTYDFYGHMHPLPYEPSFSSLSSLNPPPPARNRYGSPAATASALSKALYADRCQFSSTSSKAAKNIPHLLHLPKTLSRALELFGSSSPDSLNWPRFLSQSSEIPEHFYLRWIRFLEAVKSLSLEDGESLVETYFDGQIPRPRASTAAAAEEEQEDAEGVETDKVEEPSYYVDYFQAFQSWIRTTLGRRFGITEGGRFAWVPHGYQLENDGKGSSGKDGIAHELQPRRGDVFAVFERCSTPILLRKIEQVDSLAATAEGAVSGANDLKKGLGSQCYQVLGEAYVHGLMDGQVAELVKNGEFKMEEVWLC</sequence>
<reference evidence="3" key="2">
    <citation type="submission" date="2023-05" db="EMBL/GenBank/DDBJ databases">
        <authorList>
            <consortium name="Lawrence Berkeley National Laboratory"/>
            <person name="Steindorff A."/>
            <person name="Hensen N."/>
            <person name="Bonometti L."/>
            <person name="Westerberg I."/>
            <person name="Brannstrom I.O."/>
            <person name="Guillou S."/>
            <person name="Cros-Aarteil S."/>
            <person name="Calhoun S."/>
            <person name="Haridas S."/>
            <person name="Kuo A."/>
            <person name="Mondo S."/>
            <person name="Pangilinan J."/>
            <person name="Riley R."/>
            <person name="Labutti K."/>
            <person name="Andreopoulos B."/>
            <person name="Lipzen A."/>
            <person name="Chen C."/>
            <person name="Yanf M."/>
            <person name="Daum C."/>
            <person name="Ng V."/>
            <person name="Clum A."/>
            <person name="Ohm R."/>
            <person name="Martin F."/>
            <person name="Silar P."/>
            <person name="Natvig D."/>
            <person name="Lalanne C."/>
            <person name="Gautier V."/>
            <person name="Ament-Velasquez S.L."/>
            <person name="Kruys A."/>
            <person name="Hutchinson M.I."/>
            <person name="Powell A.J."/>
            <person name="Barry K."/>
            <person name="Miller A.N."/>
            <person name="Grigoriev I.V."/>
            <person name="Debuchy R."/>
            <person name="Gladieux P."/>
            <person name="Thoren M.H."/>
            <person name="Johannesson H."/>
        </authorList>
    </citation>
    <scope>NUCLEOTIDE SEQUENCE</scope>
    <source>
        <strain evidence="3">PSN293</strain>
    </source>
</reference>
<evidence type="ECO:0000259" key="2">
    <source>
        <dbReference type="Pfam" id="PF06985"/>
    </source>
</evidence>